<protein>
    <submittedName>
        <fullName evidence="1">Uncharacterized protein</fullName>
    </submittedName>
</protein>
<proteinExistence type="predicted"/>
<dbReference type="AlphaFoldDB" id="A0A974HBZ0"/>
<accession>A0A974HBZ0</accession>
<sequence length="128" mass="15042">MTYYSRTYSCSSALFQTPLEFPIQNPVTNYQHSNVSYEFPVNRCQHKYENPYQELAIQEVPSVTNHTAIMSIYCKSIFYLTHPKCETILLNACKNIILNSYGLITQFTKPVNIQYTFFPLNIFTWLFI</sequence>
<gene>
    <name evidence="1" type="ORF">XELAEV_18035278mg</name>
</gene>
<dbReference type="Proteomes" id="UP000694892">
    <property type="component" value="Chromosome 7L"/>
</dbReference>
<reference evidence="2" key="1">
    <citation type="journal article" date="2016" name="Nature">
        <title>Genome evolution in the allotetraploid frog Xenopus laevis.</title>
        <authorList>
            <person name="Session A.M."/>
            <person name="Uno Y."/>
            <person name="Kwon T."/>
            <person name="Chapman J.A."/>
            <person name="Toyoda A."/>
            <person name="Takahashi S."/>
            <person name="Fukui A."/>
            <person name="Hikosaka A."/>
            <person name="Suzuki A."/>
            <person name="Kondo M."/>
            <person name="van Heeringen S.J."/>
            <person name="Quigley I."/>
            <person name="Heinz S."/>
            <person name="Ogino H."/>
            <person name="Ochi H."/>
            <person name="Hellsten U."/>
            <person name="Lyons J.B."/>
            <person name="Simakov O."/>
            <person name="Putnam N."/>
            <person name="Stites J."/>
            <person name="Kuroki Y."/>
            <person name="Tanaka T."/>
            <person name="Michiue T."/>
            <person name="Watanabe M."/>
            <person name="Bogdanovic O."/>
            <person name="Lister R."/>
            <person name="Georgiou G."/>
            <person name="Paranjpe S.S."/>
            <person name="van Kruijsbergen I."/>
            <person name="Shu S."/>
            <person name="Carlson J."/>
            <person name="Kinoshita T."/>
            <person name="Ohta Y."/>
            <person name="Mawaribuchi S."/>
            <person name="Jenkins J."/>
            <person name="Grimwood J."/>
            <person name="Schmutz J."/>
            <person name="Mitros T."/>
            <person name="Mozaffari S.V."/>
            <person name="Suzuki Y."/>
            <person name="Haramoto Y."/>
            <person name="Yamamoto T.S."/>
            <person name="Takagi C."/>
            <person name="Heald R."/>
            <person name="Miller K."/>
            <person name="Haudenschild C."/>
            <person name="Kitzman J."/>
            <person name="Nakayama T."/>
            <person name="Izutsu Y."/>
            <person name="Robert J."/>
            <person name="Fortriede J."/>
            <person name="Burns K."/>
            <person name="Lotay V."/>
            <person name="Karimi K."/>
            <person name="Yasuoka Y."/>
            <person name="Dichmann D.S."/>
            <person name="Flajnik M.F."/>
            <person name="Houston D.W."/>
            <person name="Shendure J."/>
            <person name="DuPasquier L."/>
            <person name="Vize P.D."/>
            <person name="Zorn A.M."/>
            <person name="Ito M."/>
            <person name="Marcotte E.M."/>
            <person name="Wallingford J.B."/>
            <person name="Ito Y."/>
            <person name="Asashima M."/>
            <person name="Ueno N."/>
            <person name="Matsuda Y."/>
            <person name="Veenstra G.J."/>
            <person name="Fujiyama A."/>
            <person name="Harland R.M."/>
            <person name="Taira M."/>
            <person name="Rokhsar D.S."/>
        </authorList>
    </citation>
    <scope>NUCLEOTIDE SEQUENCE [LARGE SCALE GENOMIC DNA]</scope>
    <source>
        <strain evidence="2">J</strain>
    </source>
</reference>
<evidence type="ECO:0000313" key="1">
    <source>
        <dbReference type="EMBL" id="OCT72304.1"/>
    </source>
</evidence>
<name>A0A974HBZ0_XENLA</name>
<evidence type="ECO:0000313" key="2">
    <source>
        <dbReference type="Proteomes" id="UP000694892"/>
    </source>
</evidence>
<organism evidence="1 2">
    <name type="scientific">Xenopus laevis</name>
    <name type="common">African clawed frog</name>
    <dbReference type="NCBI Taxonomy" id="8355"/>
    <lineage>
        <taxon>Eukaryota</taxon>
        <taxon>Metazoa</taxon>
        <taxon>Chordata</taxon>
        <taxon>Craniata</taxon>
        <taxon>Vertebrata</taxon>
        <taxon>Euteleostomi</taxon>
        <taxon>Amphibia</taxon>
        <taxon>Batrachia</taxon>
        <taxon>Anura</taxon>
        <taxon>Pipoidea</taxon>
        <taxon>Pipidae</taxon>
        <taxon>Xenopodinae</taxon>
        <taxon>Xenopus</taxon>
        <taxon>Xenopus</taxon>
    </lineage>
</organism>
<dbReference type="EMBL" id="CM004478">
    <property type="protein sequence ID" value="OCT72304.1"/>
    <property type="molecule type" value="Genomic_DNA"/>
</dbReference>